<dbReference type="EC" id="3.4.21.26" evidence="3"/>
<evidence type="ECO:0000259" key="9">
    <source>
        <dbReference type="Pfam" id="PF02897"/>
    </source>
</evidence>
<dbReference type="Pfam" id="PF00326">
    <property type="entry name" value="Peptidase_S9"/>
    <property type="match status" value="1"/>
</dbReference>
<dbReference type="RefSeq" id="WP_194043319.1">
    <property type="nucleotide sequence ID" value="NZ_JADEXF010000266.1"/>
</dbReference>
<evidence type="ECO:0000313" key="10">
    <source>
        <dbReference type="EMBL" id="MBE9105271.1"/>
    </source>
</evidence>
<proteinExistence type="inferred from homology"/>
<dbReference type="InterPro" id="IPR051167">
    <property type="entry name" value="Prolyl_oligopep/macrocyclase"/>
</dbReference>
<reference evidence="10 11" key="1">
    <citation type="submission" date="2020-10" db="EMBL/GenBank/DDBJ databases">
        <authorList>
            <person name="Castelo-Branco R."/>
            <person name="Eusebio N."/>
            <person name="Adriana R."/>
            <person name="Vieira A."/>
            <person name="Brugerolle De Fraissinette N."/>
            <person name="Rezende De Castro R."/>
            <person name="Schneider M.P."/>
            <person name="Vasconcelos V."/>
            <person name="Leao P.N."/>
        </authorList>
    </citation>
    <scope>NUCLEOTIDE SEQUENCE [LARGE SCALE GENOMIC DNA]</scope>
    <source>
        <strain evidence="10 11">LEGE 07299</strain>
    </source>
</reference>
<name>A0ABR9TXW7_9NOSO</name>
<keyword evidence="6" id="KW-0720">Serine protease</keyword>
<comment type="catalytic activity">
    <reaction evidence="1">
        <text>Hydrolysis of Pro-|-Xaa &gt;&gt; Ala-|-Xaa in oligopeptides.</text>
        <dbReference type="EC" id="3.4.21.26"/>
    </reaction>
</comment>
<dbReference type="SUPFAM" id="SSF53474">
    <property type="entry name" value="alpha/beta-Hydrolases"/>
    <property type="match status" value="1"/>
</dbReference>
<evidence type="ECO:0000256" key="3">
    <source>
        <dbReference type="ARBA" id="ARBA00011897"/>
    </source>
</evidence>
<comment type="similarity">
    <text evidence="2">Belongs to the peptidase S9A family.</text>
</comment>
<dbReference type="Gene3D" id="2.130.10.120">
    <property type="entry name" value="Prolyl oligopeptidase, N-terminal domain"/>
    <property type="match status" value="1"/>
</dbReference>
<keyword evidence="5" id="KW-0378">Hydrolase</keyword>
<feature type="domain" description="Peptidase S9A N-terminal" evidence="9">
    <location>
        <begin position="12"/>
        <end position="415"/>
    </location>
</feature>
<evidence type="ECO:0000256" key="6">
    <source>
        <dbReference type="ARBA" id="ARBA00022825"/>
    </source>
</evidence>
<dbReference type="InterPro" id="IPR001375">
    <property type="entry name" value="Peptidase_S9_cat"/>
</dbReference>
<feature type="region of interest" description="Disordered" evidence="7">
    <location>
        <begin position="1"/>
        <end position="21"/>
    </location>
</feature>
<comment type="caution">
    <text evidence="10">The sequence shown here is derived from an EMBL/GenBank/DDBJ whole genome shotgun (WGS) entry which is preliminary data.</text>
</comment>
<evidence type="ECO:0000256" key="5">
    <source>
        <dbReference type="ARBA" id="ARBA00022801"/>
    </source>
</evidence>
<gene>
    <name evidence="10" type="ORF">IQ229_10050</name>
</gene>
<protein>
    <recommendedName>
        <fullName evidence="3">prolyl oligopeptidase</fullName>
        <ecNumber evidence="3">3.4.21.26</ecNumber>
    </recommendedName>
</protein>
<accession>A0ABR9TXW7</accession>
<dbReference type="SUPFAM" id="SSF50993">
    <property type="entry name" value="Peptidase/esterase 'gauge' domain"/>
    <property type="match status" value="1"/>
</dbReference>
<organism evidence="10 11">
    <name type="scientific">Nostoc cf. edaphicum LEGE 07299</name>
    <dbReference type="NCBI Taxonomy" id="2777974"/>
    <lineage>
        <taxon>Bacteria</taxon>
        <taxon>Bacillati</taxon>
        <taxon>Cyanobacteriota</taxon>
        <taxon>Cyanophyceae</taxon>
        <taxon>Nostocales</taxon>
        <taxon>Nostocaceae</taxon>
        <taxon>Nostoc</taxon>
    </lineage>
</organism>
<keyword evidence="4" id="KW-0645">Protease</keyword>
<feature type="domain" description="Peptidase S9 prolyl oligopeptidase catalytic" evidence="8">
    <location>
        <begin position="474"/>
        <end position="686"/>
    </location>
</feature>
<evidence type="ECO:0000256" key="2">
    <source>
        <dbReference type="ARBA" id="ARBA00005228"/>
    </source>
</evidence>
<dbReference type="PANTHER" id="PTHR42881:SF2">
    <property type="entry name" value="PROLYL ENDOPEPTIDASE"/>
    <property type="match status" value="1"/>
</dbReference>
<dbReference type="InterPro" id="IPR023302">
    <property type="entry name" value="Pept_S9A_N"/>
</dbReference>
<dbReference type="PRINTS" id="PR00862">
    <property type="entry name" value="PROLIGOPTASE"/>
</dbReference>
<dbReference type="Pfam" id="PF02897">
    <property type="entry name" value="Peptidase_S9_N"/>
    <property type="match status" value="1"/>
</dbReference>
<dbReference type="PANTHER" id="PTHR42881">
    <property type="entry name" value="PROLYL ENDOPEPTIDASE"/>
    <property type="match status" value="1"/>
</dbReference>
<dbReference type="InterPro" id="IPR002470">
    <property type="entry name" value="Peptidase_S9A"/>
</dbReference>
<dbReference type="PROSITE" id="PS00708">
    <property type="entry name" value="PRO_ENDOPEP_SER"/>
    <property type="match status" value="1"/>
</dbReference>
<feature type="compositionally biased region" description="Polar residues" evidence="7">
    <location>
        <begin position="1"/>
        <end position="20"/>
    </location>
</feature>
<dbReference type="EMBL" id="JADEXF010000266">
    <property type="protein sequence ID" value="MBE9105271.1"/>
    <property type="molecule type" value="Genomic_DNA"/>
</dbReference>
<evidence type="ECO:0000256" key="4">
    <source>
        <dbReference type="ARBA" id="ARBA00022670"/>
    </source>
</evidence>
<keyword evidence="11" id="KW-1185">Reference proteome</keyword>
<dbReference type="Gene3D" id="3.40.50.1820">
    <property type="entry name" value="alpha/beta hydrolase"/>
    <property type="match status" value="1"/>
</dbReference>
<evidence type="ECO:0000259" key="8">
    <source>
        <dbReference type="Pfam" id="PF00326"/>
    </source>
</evidence>
<evidence type="ECO:0000256" key="1">
    <source>
        <dbReference type="ARBA" id="ARBA00001070"/>
    </source>
</evidence>
<dbReference type="InterPro" id="IPR002471">
    <property type="entry name" value="Pept_S9_AS"/>
</dbReference>
<sequence>MPSSKKSLTYPTSHKSNQADNYHGTLVADPYRWLEDPDSEETRTWIEAQNQVTFGYLSEIPAREKIKQRLTKLWDYEKYGIPFKEGNRYFYFKNDGLQNQSVLYTLKTLDDQPQVLLDPNKLSEDGTVALSGLSISEDGKLLAYGLSSSGSDWQEWKVRNVETGEDLQDHLKWIKFSGASWTHDHQGFFYSRYDEPNEKTRLEDVNYYQKLYYHQLGKPQSEDVLIYHRPDQKEWGFSGGVTEDGRYLIISIWLGTDSKNLVFSKDLTNPHAEVVELINEFEADYSFIDNDDSVFYFRTDLNAPRGRVIAIDTKNPAPENWQEIIPQSAETLESVGILNNQFVADYLKDAHSQIKIFDLKGAFIREIELPGLGSAGGFGGKRYDTETFYSFTSFTIPGTIYRYNMVTGKSEVFRQPQVDFNPDEYETKQVFYHSKDGTRVPMFITHRKGIKLDGNNPTYLYAYGGFNASMTPGFSVSLLVWMEMGGVYAMPNIRGGGEYGEEWHQAGIKDKKQNVFDDFIGAAEWLIANKYTKTEKLAIAGGSNGGLLVGACITQRPDLFGAAIPAVGVMDMLRFHKFTIGWAWTSEYGSADNPEEFPALYAYSPLHNIKPNTAYPATLITTADHDDRVVPAHSFKFAAALQEAHTGYAPTLIRIETKAGHGAGKPTAKIIEEAADKWAFLVRALDVKF</sequence>
<evidence type="ECO:0000256" key="7">
    <source>
        <dbReference type="SAM" id="MobiDB-lite"/>
    </source>
</evidence>
<dbReference type="Proteomes" id="UP000647836">
    <property type="component" value="Unassembled WGS sequence"/>
</dbReference>
<evidence type="ECO:0000313" key="11">
    <source>
        <dbReference type="Proteomes" id="UP000647836"/>
    </source>
</evidence>
<dbReference type="InterPro" id="IPR029058">
    <property type="entry name" value="AB_hydrolase_fold"/>
</dbReference>